<reference evidence="2 3" key="1">
    <citation type="submission" date="2013-08" db="EMBL/GenBank/DDBJ databases">
        <title>Genome sequencing of Lysobacter.</title>
        <authorList>
            <person name="Zhang S."/>
            <person name="Wang G."/>
        </authorList>
    </citation>
    <scope>NUCLEOTIDE SEQUENCE [LARGE SCALE GENOMIC DNA]</scope>
    <source>
        <strain evidence="2 3">Ko07</strain>
    </source>
</reference>
<feature type="transmembrane region" description="Helical" evidence="1">
    <location>
        <begin position="12"/>
        <end position="32"/>
    </location>
</feature>
<gene>
    <name evidence="2" type="ORF">N792_02130</name>
</gene>
<dbReference type="eggNOG" id="ENOG503307K">
    <property type="taxonomic scope" value="Bacteria"/>
</dbReference>
<dbReference type="RefSeq" id="WP_036192047.1">
    <property type="nucleotide sequence ID" value="NZ_AVPS01000001.1"/>
</dbReference>
<keyword evidence="1" id="KW-1133">Transmembrane helix</keyword>
<keyword evidence="3" id="KW-1185">Reference proteome</keyword>
<comment type="caution">
    <text evidence="2">The sequence shown here is derived from an EMBL/GenBank/DDBJ whole genome shotgun (WGS) entry which is preliminary data.</text>
</comment>
<evidence type="ECO:0000313" key="2">
    <source>
        <dbReference type="EMBL" id="KGM53039.1"/>
    </source>
</evidence>
<feature type="transmembrane region" description="Helical" evidence="1">
    <location>
        <begin position="86"/>
        <end position="105"/>
    </location>
</feature>
<dbReference type="Pfam" id="PF08570">
    <property type="entry name" value="DUF1761"/>
    <property type="match status" value="1"/>
</dbReference>
<keyword evidence="1" id="KW-0472">Membrane</keyword>
<dbReference type="AlphaFoldDB" id="A0A0A0ERD9"/>
<sequence length="135" mass="14420">MPALPQLDLNWFAVLAAALSAFALGGLWYGPLFKKAWCREAGVDPDAAPAHPARIFATAFVCSLLAALVFASMLPPAASVADGFGIGFVVGLFFVSMSFGINYAFAGRSLKLWMIDSGYHIVQFIAYGVILAAWR</sequence>
<name>A0A0A0ERD9_9GAMM</name>
<feature type="transmembrane region" description="Helical" evidence="1">
    <location>
        <begin position="53"/>
        <end position="74"/>
    </location>
</feature>
<evidence type="ECO:0000256" key="1">
    <source>
        <dbReference type="SAM" id="Phobius"/>
    </source>
</evidence>
<accession>A0A0A0ERD9</accession>
<dbReference type="OrthoDB" id="333057at2"/>
<organism evidence="2 3">
    <name type="scientific">Lysobacter concretionis Ko07 = DSM 16239</name>
    <dbReference type="NCBI Taxonomy" id="1122185"/>
    <lineage>
        <taxon>Bacteria</taxon>
        <taxon>Pseudomonadati</taxon>
        <taxon>Pseudomonadota</taxon>
        <taxon>Gammaproteobacteria</taxon>
        <taxon>Lysobacterales</taxon>
        <taxon>Lysobacteraceae</taxon>
        <taxon>Novilysobacter</taxon>
    </lineage>
</organism>
<dbReference type="STRING" id="1122185.N792_02130"/>
<protein>
    <recommendedName>
        <fullName evidence="4">DUF1761 domain-containing protein</fullName>
    </recommendedName>
</protein>
<keyword evidence="1" id="KW-0812">Transmembrane</keyword>
<dbReference type="Proteomes" id="UP000030017">
    <property type="component" value="Unassembled WGS sequence"/>
</dbReference>
<dbReference type="InterPro" id="IPR013879">
    <property type="entry name" value="DUF1761"/>
</dbReference>
<proteinExistence type="predicted"/>
<evidence type="ECO:0008006" key="4">
    <source>
        <dbReference type="Google" id="ProtNLM"/>
    </source>
</evidence>
<dbReference type="EMBL" id="AVPS01000001">
    <property type="protein sequence ID" value="KGM53039.1"/>
    <property type="molecule type" value="Genomic_DNA"/>
</dbReference>
<evidence type="ECO:0000313" key="3">
    <source>
        <dbReference type="Proteomes" id="UP000030017"/>
    </source>
</evidence>